<dbReference type="KEGG" id="ctai:NCTC12078_02185"/>
<sequence length="154" mass="17640">MANTIHLISKTYINPNELSVTIEKVAQKLSYDVGKSYSQEYDIIEINLFKEDIEDYLSISINCKPDHFNDTFNNLYNISEYGIMVSIDYGYEDILLIPFLQQILKEMPELLVYNEETPKGIGSYVFNIYHLDSFSGTDSYALLGNPPQDLSNLA</sequence>
<dbReference type="EMBL" id="LR215974">
    <property type="protein sequence ID" value="VFB04162.1"/>
    <property type="molecule type" value="Genomic_DNA"/>
</dbReference>
<dbReference type="AlphaFoldDB" id="A0A4U8WCW3"/>
<reference evidence="1 2" key="1">
    <citation type="submission" date="2019-02" db="EMBL/GenBank/DDBJ databases">
        <authorList>
            <consortium name="Pathogen Informatics"/>
        </authorList>
    </citation>
    <scope>NUCLEOTIDE SEQUENCE [LARGE SCALE GENOMIC DNA]</scope>
    <source>
        <strain evidence="1 2">3012STDY6944375</strain>
    </source>
</reference>
<evidence type="ECO:0000313" key="2">
    <source>
        <dbReference type="Proteomes" id="UP000290013"/>
    </source>
</evidence>
<dbReference type="Proteomes" id="UP000290013">
    <property type="component" value="Chromosome"/>
</dbReference>
<dbReference type="RefSeq" id="WP_130914522.1">
    <property type="nucleotide sequence ID" value="NZ_LR215974.1"/>
</dbReference>
<evidence type="ECO:0000313" key="1">
    <source>
        <dbReference type="EMBL" id="VFB04162.1"/>
    </source>
</evidence>
<name>A0A4U8WCW3_9FLAO</name>
<accession>A0A4U8WCW3</accession>
<proteinExistence type="predicted"/>
<gene>
    <name evidence="1" type="ORF">NCTC12078_02185</name>
</gene>
<protein>
    <submittedName>
        <fullName evidence="1">Uncharacterized protein</fullName>
    </submittedName>
</protein>
<organism evidence="1 2">
    <name type="scientific">Chryseobacterium taihuense</name>
    <dbReference type="NCBI Taxonomy" id="1141221"/>
    <lineage>
        <taxon>Bacteria</taxon>
        <taxon>Pseudomonadati</taxon>
        <taxon>Bacteroidota</taxon>
        <taxon>Flavobacteriia</taxon>
        <taxon>Flavobacteriales</taxon>
        <taxon>Weeksellaceae</taxon>
        <taxon>Chryseobacterium group</taxon>
        <taxon>Chryseobacterium</taxon>
    </lineage>
</organism>